<dbReference type="EMBL" id="QDKQ01000073">
    <property type="protein sequence ID" value="PVM82715.1"/>
    <property type="molecule type" value="Genomic_DNA"/>
</dbReference>
<keyword evidence="8 9" id="KW-0092">Biotin</keyword>
<name>A0A2T9JGA9_9CAUL</name>
<dbReference type="AlphaFoldDB" id="A0A2T9JGA9"/>
<dbReference type="Pfam" id="PF00364">
    <property type="entry name" value="Biotin_lipoyl"/>
    <property type="match status" value="1"/>
</dbReference>
<dbReference type="GO" id="GO:0006633">
    <property type="term" value="P:fatty acid biosynthetic process"/>
    <property type="evidence" value="ECO:0007669"/>
    <property type="project" value="UniProtKB-UniPathway"/>
</dbReference>
<keyword evidence="4 9" id="KW-0444">Lipid biosynthesis</keyword>
<dbReference type="FunFam" id="2.40.50.100:FF:000003">
    <property type="entry name" value="Acetyl-CoA carboxylase biotin carboxyl carrier protein"/>
    <property type="match status" value="1"/>
</dbReference>
<evidence type="ECO:0000256" key="6">
    <source>
        <dbReference type="ARBA" id="ARBA00023098"/>
    </source>
</evidence>
<evidence type="ECO:0000256" key="5">
    <source>
        <dbReference type="ARBA" id="ARBA00022832"/>
    </source>
</evidence>
<evidence type="ECO:0000256" key="2">
    <source>
        <dbReference type="ARBA" id="ARBA00005194"/>
    </source>
</evidence>
<protein>
    <recommendedName>
        <fullName evidence="3 9">Biotin carboxyl carrier protein of acetyl-CoA carboxylase</fullName>
    </recommendedName>
</protein>
<comment type="caution">
    <text evidence="11">The sequence shown here is derived from an EMBL/GenBank/DDBJ whole genome shotgun (WGS) entry which is preliminary data.</text>
</comment>
<dbReference type="InterPro" id="IPR011053">
    <property type="entry name" value="Single_hybrid_motif"/>
</dbReference>
<dbReference type="GO" id="GO:0009317">
    <property type="term" value="C:acetyl-CoA carboxylase complex"/>
    <property type="evidence" value="ECO:0007669"/>
    <property type="project" value="InterPro"/>
</dbReference>
<dbReference type="SUPFAM" id="SSF51230">
    <property type="entry name" value="Single hybrid motif"/>
    <property type="match status" value="1"/>
</dbReference>
<dbReference type="PROSITE" id="PS50968">
    <property type="entry name" value="BIOTINYL_LIPOYL"/>
    <property type="match status" value="1"/>
</dbReference>
<reference evidence="11 12" key="1">
    <citation type="submission" date="2018-04" db="EMBL/GenBank/DDBJ databases">
        <title>The genome sequence of Caulobacter sp. 744.</title>
        <authorList>
            <person name="Gao J."/>
            <person name="Sun J."/>
        </authorList>
    </citation>
    <scope>NUCLEOTIDE SEQUENCE [LARGE SCALE GENOMIC DNA]</scope>
    <source>
        <strain evidence="11 12">774</strain>
    </source>
</reference>
<dbReference type="PROSITE" id="PS00188">
    <property type="entry name" value="BIOTIN"/>
    <property type="match status" value="1"/>
</dbReference>
<evidence type="ECO:0000256" key="1">
    <source>
        <dbReference type="ARBA" id="ARBA00003761"/>
    </source>
</evidence>
<keyword evidence="5 9" id="KW-0276">Fatty acid metabolism</keyword>
<evidence type="ECO:0000313" key="11">
    <source>
        <dbReference type="EMBL" id="PVM82715.1"/>
    </source>
</evidence>
<evidence type="ECO:0000313" key="12">
    <source>
        <dbReference type="Proteomes" id="UP000245073"/>
    </source>
</evidence>
<accession>A0A2T9JGA9</accession>
<keyword evidence="6 9" id="KW-0443">Lipid metabolism</keyword>
<feature type="domain" description="Lipoyl-binding" evidence="10">
    <location>
        <begin position="1"/>
        <end position="75"/>
    </location>
</feature>
<keyword evidence="7 9" id="KW-0275">Fatty acid biosynthesis</keyword>
<dbReference type="GO" id="GO:0003989">
    <property type="term" value="F:acetyl-CoA carboxylase activity"/>
    <property type="evidence" value="ECO:0007669"/>
    <property type="project" value="InterPro"/>
</dbReference>
<dbReference type="Proteomes" id="UP000245073">
    <property type="component" value="Unassembled WGS sequence"/>
</dbReference>
<evidence type="ECO:0000259" key="10">
    <source>
        <dbReference type="PROSITE" id="PS50968"/>
    </source>
</evidence>
<evidence type="ECO:0000256" key="7">
    <source>
        <dbReference type="ARBA" id="ARBA00023160"/>
    </source>
</evidence>
<dbReference type="InterPro" id="IPR001882">
    <property type="entry name" value="Biotin_BS"/>
</dbReference>
<dbReference type="UniPathway" id="UPA00094"/>
<dbReference type="InterPro" id="IPR050709">
    <property type="entry name" value="Biotin_Carboxyl_Carrier/Decarb"/>
</dbReference>
<feature type="non-terminal residue" evidence="11">
    <location>
        <position position="1"/>
    </location>
</feature>
<sequence>APADTSRLVLSPMPGLVVSMDVAVGQTVREGEVVCVLEAMKMQNILRAERDAVIKTVNASPGDPVAADQVLVEFQ</sequence>
<dbReference type="PRINTS" id="PR01071">
    <property type="entry name" value="ACOABIOTINCC"/>
</dbReference>
<dbReference type="CDD" id="cd06850">
    <property type="entry name" value="biotinyl_domain"/>
    <property type="match status" value="1"/>
</dbReference>
<evidence type="ECO:0000256" key="3">
    <source>
        <dbReference type="ARBA" id="ARBA00017562"/>
    </source>
</evidence>
<evidence type="ECO:0000256" key="8">
    <source>
        <dbReference type="ARBA" id="ARBA00023267"/>
    </source>
</evidence>
<comment type="function">
    <text evidence="1 9">This protein is a component of the acetyl coenzyme A carboxylase complex; first, biotin carboxylase catalyzes the carboxylation of the carrier protein and then the transcarboxylase transfers the carboxyl group to form malonyl-CoA.</text>
</comment>
<dbReference type="RefSeq" id="WP_332888340.1">
    <property type="nucleotide sequence ID" value="NZ_QDKQ01000073.1"/>
</dbReference>
<proteinExistence type="predicted"/>
<dbReference type="InterPro" id="IPR001249">
    <property type="entry name" value="AcCoA_biotinCC"/>
</dbReference>
<evidence type="ECO:0000256" key="4">
    <source>
        <dbReference type="ARBA" id="ARBA00022516"/>
    </source>
</evidence>
<comment type="pathway">
    <text evidence="2 9">Lipid metabolism; fatty acid biosynthesis.</text>
</comment>
<dbReference type="PANTHER" id="PTHR45266:SF3">
    <property type="entry name" value="OXALOACETATE DECARBOXYLASE ALPHA CHAIN"/>
    <property type="match status" value="1"/>
</dbReference>
<organism evidence="11 12">
    <name type="scientific">Caulobacter endophyticus</name>
    <dbReference type="NCBI Taxonomy" id="2172652"/>
    <lineage>
        <taxon>Bacteria</taxon>
        <taxon>Pseudomonadati</taxon>
        <taxon>Pseudomonadota</taxon>
        <taxon>Alphaproteobacteria</taxon>
        <taxon>Caulobacterales</taxon>
        <taxon>Caulobacteraceae</taxon>
        <taxon>Caulobacter</taxon>
    </lineage>
</organism>
<dbReference type="PANTHER" id="PTHR45266">
    <property type="entry name" value="OXALOACETATE DECARBOXYLASE ALPHA CHAIN"/>
    <property type="match status" value="1"/>
</dbReference>
<gene>
    <name evidence="11" type="ORF">DDF67_22725</name>
</gene>
<dbReference type="InterPro" id="IPR000089">
    <property type="entry name" value="Biotin_lipoyl"/>
</dbReference>
<keyword evidence="12" id="KW-1185">Reference proteome</keyword>
<evidence type="ECO:0000256" key="9">
    <source>
        <dbReference type="RuleBase" id="RU364072"/>
    </source>
</evidence>
<dbReference type="Gene3D" id="2.40.50.100">
    <property type="match status" value="1"/>
</dbReference>